<dbReference type="Proteomes" id="UP000010301">
    <property type="component" value="Unassembled WGS sequence"/>
</dbReference>
<keyword evidence="1" id="KW-0812">Transmembrane</keyword>
<name>C0W0H3_9ACTO</name>
<evidence type="ECO:0000313" key="2">
    <source>
        <dbReference type="EMBL" id="EEH64032.1"/>
    </source>
</evidence>
<protein>
    <submittedName>
        <fullName evidence="2">Uncharacterized protein</fullName>
    </submittedName>
</protein>
<organism evidence="2 3">
    <name type="scientific">Gleimia coleocanis DSM 15436</name>
    <dbReference type="NCBI Taxonomy" id="525245"/>
    <lineage>
        <taxon>Bacteria</taxon>
        <taxon>Bacillati</taxon>
        <taxon>Actinomycetota</taxon>
        <taxon>Actinomycetes</taxon>
        <taxon>Actinomycetales</taxon>
        <taxon>Actinomycetaceae</taxon>
        <taxon>Gleimia</taxon>
    </lineage>
</organism>
<reference evidence="2 3" key="1">
    <citation type="submission" date="2009-01" db="EMBL/GenBank/DDBJ databases">
        <authorList>
            <person name="Qin X."/>
            <person name="Bachman B."/>
            <person name="Battles P."/>
            <person name="Bell A."/>
            <person name="Bess C."/>
            <person name="Bickham C."/>
            <person name="Chaboub L."/>
            <person name="Chen D."/>
            <person name="Coyle M."/>
            <person name="Deiros D.R."/>
            <person name="Dinh H."/>
            <person name="Forbes L."/>
            <person name="Fowler G."/>
            <person name="Francisco L."/>
            <person name="Fu Q."/>
            <person name="Gubbala S."/>
            <person name="Hale W."/>
            <person name="Han Y."/>
            <person name="Hemphill L."/>
            <person name="Highlander S.K."/>
            <person name="Hirani K."/>
            <person name="Hogues M."/>
            <person name="Jackson L."/>
            <person name="Jakkamsetti A."/>
            <person name="Javaid M."/>
            <person name="Jiang H."/>
            <person name="Korchina V."/>
            <person name="Kovar C."/>
            <person name="Lara F."/>
            <person name="Lee S."/>
            <person name="Mata R."/>
            <person name="Mathew T."/>
            <person name="Moen C."/>
            <person name="Morales K."/>
            <person name="Munidasa M."/>
            <person name="Nazareth L."/>
            <person name="Ngo R."/>
            <person name="Nguyen L."/>
            <person name="Okwuonu G."/>
            <person name="Ongeri F."/>
            <person name="Patil S."/>
            <person name="Petrosino J."/>
            <person name="Pham C."/>
            <person name="Pham P."/>
            <person name="Pu L.-L."/>
            <person name="Puazo M."/>
            <person name="Raj R."/>
            <person name="Reid J."/>
            <person name="Rouhana J."/>
            <person name="Saada N."/>
            <person name="Shang Y."/>
            <person name="Simmons D."/>
            <person name="Thornton R."/>
            <person name="Warren J."/>
            <person name="Weissenberger G."/>
            <person name="Zhang J."/>
            <person name="Zhang L."/>
            <person name="Zhou C."/>
            <person name="Zhu D."/>
            <person name="Muzny D."/>
            <person name="Worley K."/>
            <person name="Gibbs R."/>
        </authorList>
    </citation>
    <scope>NUCLEOTIDE SEQUENCE [LARGE SCALE GENOMIC DNA]</scope>
    <source>
        <strain evidence="2 3">DSM 15436</strain>
    </source>
</reference>
<dbReference type="STRING" id="525245.HMPREF0044_1051"/>
<feature type="transmembrane region" description="Helical" evidence="1">
    <location>
        <begin position="26"/>
        <end position="43"/>
    </location>
</feature>
<keyword evidence="1" id="KW-1133">Transmembrane helix</keyword>
<accession>C0W0H3</accession>
<dbReference type="RefSeq" id="WP_006546823.1">
    <property type="nucleotide sequence ID" value="NZ_DS999543.1"/>
</dbReference>
<keyword evidence="3" id="KW-1185">Reference proteome</keyword>
<sequence>MEAKEVHSNLAKTYLPWLVQDTGRQFVAAIRSFAFPLLVVIVLGSNSQAGVLSAIAAFIAGLLTLLEAT</sequence>
<evidence type="ECO:0000256" key="1">
    <source>
        <dbReference type="SAM" id="Phobius"/>
    </source>
</evidence>
<proteinExistence type="predicted"/>
<dbReference type="EMBL" id="ACFG01000030">
    <property type="protein sequence ID" value="EEH64032.1"/>
    <property type="molecule type" value="Genomic_DNA"/>
</dbReference>
<dbReference type="HOGENOM" id="CLU_2766521_0_0_11"/>
<dbReference type="AlphaFoldDB" id="C0W0H3"/>
<feature type="transmembrane region" description="Helical" evidence="1">
    <location>
        <begin position="49"/>
        <end position="66"/>
    </location>
</feature>
<gene>
    <name evidence="2" type="ORF">HMPREF0044_1051</name>
</gene>
<keyword evidence="1" id="KW-0472">Membrane</keyword>
<evidence type="ECO:0000313" key="3">
    <source>
        <dbReference type="Proteomes" id="UP000010301"/>
    </source>
</evidence>
<comment type="caution">
    <text evidence="2">The sequence shown here is derived from an EMBL/GenBank/DDBJ whole genome shotgun (WGS) entry which is preliminary data.</text>
</comment>